<protein>
    <submittedName>
        <fullName evidence="3">Uncharacterized protein</fullName>
    </submittedName>
</protein>
<feature type="region of interest" description="Disordered" evidence="1">
    <location>
        <begin position="1"/>
        <end position="24"/>
    </location>
</feature>
<evidence type="ECO:0000313" key="3">
    <source>
        <dbReference type="EMBL" id="MFC7409091.1"/>
    </source>
</evidence>
<keyword evidence="2" id="KW-0472">Membrane</keyword>
<dbReference type="RefSeq" id="WP_382222304.1">
    <property type="nucleotide sequence ID" value="NZ_JBHTCA010000005.1"/>
</dbReference>
<comment type="caution">
    <text evidence="3">The sequence shown here is derived from an EMBL/GenBank/DDBJ whole genome shotgun (WGS) entry which is preliminary data.</text>
</comment>
<sequence>MTVDFRPPEERGVSGSPPPPRDALAAAQRGRRLVQWVLGAAAVVMVLAGLAIWLIKPAFFAPEVAPLVALALVLAGVMDAVMAWGLGRWWRARDKA</sequence>
<evidence type="ECO:0000256" key="1">
    <source>
        <dbReference type="SAM" id="MobiDB-lite"/>
    </source>
</evidence>
<reference evidence="4" key="1">
    <citation type="journal article" date="2019" name="Int. J. Syst. Evol. Microbiol.">
        <title>The Global Catalogue of Microorganisms (GCM) 10K type strain sequencing project: providing services to taxonomists for standard genome sequencing and annotation.</title>
        <authorList>
            <consortium name="The Broad Institute Genomics Platform"/>
            <consortium name="The Broad Institute Genome Sequencing Center for Infectious Disease"/>
            <person name="Wu L."/>
            <person name="Ma J."/>
        </authorList>
    </citation>
    <scope>NUCLEOTIDE SEQUENCE [LARGE SCALE GENOMIC DNA]</scope>
    <source>
        <strain evidence="4">CGMCC 1.12371</strain>
    </source>
</reference>
<gene>
    <name evidence="3" type="ORF">ACFQPB_09490</name>
</gene>
<accession>A0ABW2QI45</accession>
<keyword evidence="2" id="KW-1133">Transmembrane helix</keyword>
<evidence type="ECO:0000313" key="4">
    <source>
        <dbReference type="Proteomes" id="UP001596501"/>
    </source>
</evidence>
<name>A0ABW2QI45_9BURK</name>
<organism evidence="3 4">
    <name type="scientific">Hydrogenophaga atypica</name>
    <dbReference type="NCBI Taxonomy" id="249409"/>
    <lineage>
        <taxon>Bacteria</taxon>
        <taxon>Pseudomonadati</taxon>
        <taxon>Pseudomonadota</taxon>
        <taxon>Betaproteobacteria</taxon>
        <taxon>Burkholderiales</taxon>
        <taxon>Comamonadaceae</taxon>
        <taxon>Hydrogenophaga</taxon>
    </lineage>
</organism>
<feature type="transmembrane region" description="Helical" evidence="2">
    <location>
        <begin position="33"/>
        <end position="55"/>
    </location>
</feature>
<keyword evidence="4" id="KW-1185">Reference proteome</keyword>
<feature type="compositionally biased region" description="Basic and acidic residues" evidence="1">
    <location>
        <begin position="1"/>
        <end position="12"/>
    </location>
</feature>
<proteinExistence type="predicted"/>
<keyword evidence="2" id="KW-0812">Transmembrane</keyword>
<dbReference type="Proteomes" id="UP001596501">
    <property type="component" value="Unassembled WGS sequence"/>
</dbReference>
<feature type="transmembrane region" description="Helical" evidence="2">
    <location>
        <begin position="67"/>
        <end position="86"/>
    </location>
</feature>
<dbReference type="EMBL" id="JBHTCA010000005">
    <property type="protein sequence ID" value="MFC7409091.1"/>
    <property type="molecule type" value="Genomic_DNA"/>
</dbReference>
<evidence type="ECO:0000256" key="2">
    <source>
        <dbReference type="SAM" id="Phobius"/>
    </source>
</evidence>